<reference evidence="6 8" key="2">
    <citation type="journal article" date="2014" name="BMC Genomics">
        <title>An improved genome release (version Mt4.0) for the model legume Medicago truncatula.</title>
        <authorList>
            <person name="Tang H."/>
            <person name="Krishnakumar V."/>
            <person name="Bidwell S."/>
            <person name="Rosen B."/>
            <person name="Chan A."/>
            <person name="Zhou S."/>
            <person name="Gentzbittel L."/>
            <person name="Childs K.L."/>
            <person name="Yandell M."/>
            <person name="Gundlach H."/>
            <person name="Mayer K.F."/>
            <person name="Schwartz D.C."/>
            <person name="Town C.D."/>
        </authorList>
    </citation>
    <scope>GENOME REANNOTATION</scope>
    <source>
        <strain evidence="6">A17</strain>
        <strain evidence="7 8">cv. Jemalong A17</strain>
    </source>
</reference>
<evidence type="ECO:0000256" key="1">
    <source>
        <dbReference type="ARBA" id="ARBA00004141"/>
    </source>
</evidence>
<dbReference type="GO" id="GO:0071577">
    <property type="term" value="P:zinc ion transmembrane transport"/>
    <property type="evidence" value="ECO:0000318"/>
    <property type="project" value="GO_Central"/>
</dbReference>
<feature type="transmembrane region" description="Helical" evidence="5">
    <location>
        <begin position="22"/>
        <end position="41"/>
    </location>
</feature>
<reference evidence="7" key="3">
    <citation type="submission" date="2015-04" db="UniProtKB">
        <authorList>
            <consortium name="EnsemblPlants"/>
        </authorList>
    </citation>
    <scope>IDENTIFICATION</scope>
    <source>
        <strain evidence="7">cv. Jemalong A17</strain>
    </source>
</reference>
<dbReference type="AlphaFoldDB" id="A0A072UZH0"/>
<keyword evidence="4 5" id="KW-0472">Membrane</keyword>
<sequence length="133" mass="14571">MVLSCAAFSFIFHIYQQGAREIFYKEAFAGVILATGFIHVLPDAFENLTSPCLKEHPWGDFPFTGFVADFPFTGFVAMCTAFFLLFEHINHKNPHGSAHSHKTGLNAGITLPRSGIQTPIPLATSIDTKAAIL</sequence>
<evidence type="ECO:0000313" key="7">
    <source>
        <dbReference type="EnsemblPlants" id="KEH35204"/>
    </source>
</evidence>
<dbReference type="EnsemblPlants" id="KEH35204">
    <property type="protein sequence ID" value="KEH35204"/>
    <property type="gene ID" value="MTR_3g081630"/>
</dbReference>
<dbReference type="HOGENOM" id="CLU_1909787_0_0_1"/>
<dbReference type="GO" id="GO:0005385">
    <property type="term" value="F:zinc ion transmembrane transporter activity"/>
    <property type="evidence" value="ECO:0000318"/>
    <property type="project" value="GO_Central"/>
</dbReference>
<keyword evidence="3 5" id="KW-1133">Transmembrane helix</keyword>
<dbReference type="PANTHER" id="PTHR11040:SF71">
    <property type="entry name" value="ZIP METAL ION TRANSPORTER FAMILY PROTEIN"/>
    <property type="match status" value="1"/>
</dbReference>
<dbReference type="GO" id="GO:0005886">
    <property type="term" value="C:plasma membrane"/>
    <property type="evidence" value="ECO:0000318"/>
    <property type="project" value="GO_Central"/>
</dbReference>
<evidence type="ECO:0000256" key="3">
    <source>
        <dbReference type="ARBA" id="ARBA00022989"/>
    </source>
</evidence>
<dbReference type="Proteomes" id="UP000002051">
    <property type="component" value="Chromosome 3"/>
</dbReference>
<evidence type="ECO:0000313" key="8">
    <source>
        <dbReference type="Proteomes" id="UP000002051"/>
    </source>
</evidence>
<evidence type="ECO:0000313" key="6">
    <source>
        <dbReference type="EMBL" id="KEH35204.1"/>
    </source>
</evidence>
<accession>A0A072UZH0</accession>
<dbReference type="EMBL" id="CM001219">
    <property type="protein sequence ID" value="KEH35204.1"/>
    <property type="molecule type" value="Genomic_DNA"/>
</dbReference>
<evidence type="ECO:0000256" key="4">
    <source>
        <dbReference type="ARBA" id="ARBA00023136"/>
    </source>
</evidence>
<feature type="transmembrane region" description="Helical" evidence="5">
    <location>
        <begin position="61"/>
        <end position="86"/>
    </location>
</feature>
<reference evidence="6 8" key="1">
    <citation type="journal article" date="2011" name="Nature">
        <title>The Medicago genome provides insight into the evolution of rhizobial symbioses.</title>
        <authorList>
            <person name="Young N.D."/>
            <person name="Debelle F."/>
            <person name="Oldroyd G.E."/>
            <person name="Geurts R."/>
            <person name="Cannon S.B."/>
            <person name="Udvardi M.K."/>
            <person name="Benedito V.A."/>
            <person name="Mayer K.F."/>
            <person name="Gouzy J."/>
            <person name="Schoof H."/>
            <person name="Van de Peer Y."/>
            <person name="Proost S."/>
            <person name="Cook D.R."/>
            <person name="Meyers B.C."/>
            <person name="Spannagl M."/>
            <person name="Cheung F."/>
            <person name="De Mita S."/>
            <person name="Krishnakumar V."/>
            <person name="Gundlach H."/>
            <person name="Zhou S."/>
            <person name="Mudge J."/>
            <person name="Bharti A.K."/>
            <person name="Murray J.D."/>
            <person name="Naoumkina M.A."/>
            <person name="Rosen B."/>
            <person name="Silverstein K.A."/>
            <person name="Tang H."/>
            <person name="Rombauts S."/>
            <person name="Zhao P.X."/>
            <person name="Zhou P."/>
            <person name="Barbe V."/>
            <person name="Bardou P."/>
            <person name="Bechner M."/>
            <person name="Bellec A."/>
            <person name="Berger A."/>
            <person name="Berges H."/>
            <person name="Bidwell S."/>
            <person name="Bisseling T."/>
            <person name="Choisne N."/>
            <person name="Couloux A."/>
            <person name="Denny R."/>
            <person name="Deshpande S."/>
            <person name="Dai X."/>
            <person name="Doyle J.J."/>
            <person name="Dudez A.M."/>
            <person name="Farmer A.D."/>
            <person name="Fouteau S."/>
            <person name="Franken C."/>
            <person name="Gibelin C."/>
            <person name="Gish J."/>
            <person name="Goldstein S."/>
            <person name="Gonzalez A.J."/>
            <person name="Green P.J."/>
            <person name="Hallab A."/>
            <person name="Hartog M."/>
            <person name="Hua A."/>
            <person name="Humphray S.J."/>
            <person name="Jeong D.H."/>
            <person name="Jing Y."/>
            <person name="Jocker A."/>
            <person name="Kenton S.M."/>
            <person name="Kim D.J."/>
            <person name="Klee K."/>
            <person name="Lai H."/>
            <person name="Lang C."/>
            <person name="Lin S."/>
            <person name="Macmil S.L."/>
            <person name="Magdelenat G."/>
            <person name="Matthews L."/>
            <person name="McCorrison J."/>
            <person name="Monaghan E.L."/>
            <person name="Mun J.H."/>
            <person name="Najar F.Z."/>
            <person name="Nicholson C."/>
            <person name="Noirot C."/>
            <person name="O'Bleness M."/>
            <person name="Paule C.R."/>
            <person name="Poulain J."/>
            <person name="Prion F."/>
            <person name="Qin B."/>
            <person name="Qu C."/>
            <person name="Retzel E.F."/>
            <person name="Riddle C."/>
            <person name="Sallet E."/>
            <person name="Samain S."/>
            <person name="Samson N."/>
            <person name="Sanders I."/>
            <person name="Saurat O."/>
            <person name="Scarpelli C."/>
            <person name="Schiex T."/>
            <person name="Segurens B."/>
            <person name="Severin A.J."/>
            <person name="Sherrier D.J."/>
            <person name="Shi R."/>
            <person name="Sims S."/>
            <person name="Singer S.R."/>
            <person name="Sinharoy S."/>
            <person name="Sterck L."/>
            <person name="Viollet A."/>
            <person name="Wang B.B."/>
            <person name="Wang K."/>
            <person name="Wang M."/>
            <person name="Wang X."/>
            <person name="Warfsmann J."/>
            <person name="Weissenbach J."/>
            <person name="White D.D."/>
            <person name="White J.D."/>
            <person name="Wiley G.B."/>
            <person name="Wincker P."/>
            <person name="Xing Y."/>
            <person name="Yang L."/>
            <person name="Yao Z."/>
            <person name="Ying F."/>
            <person name="Zhai J."/>
            <person name="Zhou L."/>
            <person name="Zuber A."/>
            <person name="Denarie J."/>
            <person name="Dixon R.A."/>
            <person name="May G.D."/>
            <person name="Schwartz D.C."/>
            <person name="Rogers J."/>
            <person name="Quetier F."/>
            <person name="Town C.D."/>
            <person name="Roe B.A."/>
        </authorList>
    </citation>
    <scope>NUCLEOTIDE SEQUENCE [LARGE SCALE GENOMIC DNA]</scope>
    <source>
        <strain evidence="6">A17</strain>
        <strain evidence="7 8">cv. Jemalong A17</strain>
    </source>
</reference>
<name>A0A072UZH0_MEDTR</name>
<gene>
    <name evidence="6" type="ordered locus">MTR_3g081630</name>
</gene>
<keyword evidence="2 5" id="KW-0812">Transmembrane</keyword>
<dbReference type="PANTHER" id="PTHR11040">
    <property type="entry name" value="ZINC/IRON TRANSPORTER"/>
    <property type="match status" value="1"/>
</dbReference>
<proteinExistence type="predicted"/>
<evidence type="ECO:0000256" key="5">
    <source>
        <dbReference type="SAM" id="Phobius"/>
    </source>
</evidence>
<evidence type="ECO:0000256" key="2">
    <source>
        <dbReference type="ARBA" id="ARBA00022692"/>
    </source>
</evidence>
<comment type="subcellular location">
    <subcellularLocation>
        <location evidence="1">Membrane</location>
        <topology evidence="1">Multi-pass membrane protein</topology>
    </subcellularLocation>
</comment>
<organism evidence="6 8">
    <name type="scientific">Medicago truncatula</name>
    <name type="common">Barrel medic</name>
    <name type="synonym">Medicago tribuloides</name>
    <dbReference type="NCBI Taxonomy" id="3880"/>
    <lineage>
        <taxon>Eukaryota</taxon>
        <taxon>Viridiplantae</taxon>
        <taxon>Streptophyta</taxon>
        <taxon>Embryophyta</taxon>
        <taxon>Tracheophyta</taxon>
        <taxon>Spermatophyta</taxon>
        <taxon>Magnoliopsida</taxon>
        <taxon>eudicotyledons</taxon>
        <taxon>Gunneridae</taxon>
        <taxon>Pentapetalae</taxon>
        <taxon>rosids</taxon>
        <taxon>fabids</taxon>
        <taxon>Fabales</taxon>
        <taxon>Fabaceae</taxon>
        <taxon>Papilionoideae</taxon>
        <taxon>50 kb inversion clade</taxon>
        <taxon>NPAAA clade</taxon>
        <taxon>Hologalegina</taxon>
        <taxon>IRL clade</taxon>
        <taxon>Trifolieae</taxon>
        <taxon>Medicago</taxon>
    </lineage>
</organism>
<dbReference type="Pfam" id="PF02535">
    <property type="entry name" value="Zip"/>
    <property type="match status" value="1"/>
</dbReference>
<protein>
    <submittedName>
        <fullName evidence="6">ZIP metal ion transporter family protein</fullName>
    </submittedName>
</protein>
<dbReference type="STRING" id="3880.A0A072UZH0"/>
<dbReference type="InterPro" id="IPR003689">
    <property type="entry name" value="ZIP"/>
</dbReference>
<keyword evidence="8" id="KW-1185">Reference proteome</keyword>